<dbReference type="STRING" id="1963862.B4O97_05365"/>
<reference evidence="4 5" key="1">
    <citation type="submission" date="2017-03" db="EMBL/GenBank/DDBJ databases">
        <title>Draft Genome sequence of Marispirochaeta sp. strain JC444.</title>
        <authorList>
            <person name="Shivani Y."/>
            <person name="Subhash Y."/>
            <person name="Sasikala C."/>
            <person name="Ramana C."/>
        </authorList>
    </citation>
    <scope>NUCLEOTIDE SEQUENCE [LARGE SCALE GENOMIC DNA]</scope>
    <source>
        <strain evidence="4 5">JC444</strain>
    </source>
</reference>
<dbReference type="EMBL" id="MWQY01000005">
    <property type="protein sequence ID" value="ORC36504.1"/>
    <property type="molecule type" value="Genomic_DNA"/>
</dbReference>
<proteinExistence type="predicted"/>
<dbReference type="OrthoDB" id="9797769at2"/>
<evidence type="ECO:0000259" key="3">
    <source>
        <dbReference type="PROSITE" id="PS50110"/>
    </source>
</evidence>
<name>A0A1Y1RZY0_9SPIO</name>
<gene>
    <name evidence="4" type="ORF">B4O97_05365</name>
</gene>
<comment type="caution">
    <text evidence="4">The sequence shown here is derived from an EMBL/GenBank/DDBJ whole genome shotgun (WGS) entry which is preliminary data.</text>
</comment>
<dbReference type="PANTHER" id="PTHR44591:SF3">
    <property type="entry name" value="RESPONSE REGULATORY DOMAIN-CONTAINING PROTEIN"/>
    <property type="match status" value="1"/>
</dbReference>
<dbReference type="InterPro" id="IPR001789">
    <property type="entry name" value="Sig_transdc_resp-reg_receiver"/>
</dbReference>
<evidence type="ECO:0000313" key="4">
    <source>
        <dbReference type="EMBL" id="ORC36504.1"/>
    </source>
</evidence>
<dbReference type="RefSeq" id="WP_083048992.1">
    <property type="nucleotide sequence ID" value="NZ_CAXXQO010000004.1"/>
</dbReference>
<evidence type="ECO:0000313" key="5">
    <source>
        <dbReference type="Proteomes" id="UP000192343"/>
    </source>
</evidence>
<dbReference type="PROSITE" id="PS50110">
    <property type="entry name" value="RESPONSE_REGULATORY"/>
    <property type="match status" value="1"/>
</dbReference>
<protein>
    <submittedName>
        <fullName evidence="4">Response regulator</fullName>
    </submittedName>
</protein>
<dbReference type="SUPFAM" id="SSF52172">
    <property type="entry name" value="CheY-like"/>
    <property type="match status" value="1"/>
</dbReference>
<feature type="modified residue" description="4-aspartylphosphate" evidence="2">
    <location>
        <position position="57"/>
    </location>
</feature>
<organism evidence="4 5">
    <name type="scientific">Marispirochaeta aestuarii</name>
    <dbReference type="NCBI Taxonomy" id="1963862"/>
    <lineage>
        <taxon>Bacteria</taxon>
        <taxon>Pseudomonadati</taxon>
        <taxon>Spirochaetota</taxon>
        <taxon>Spirochaetia</taxon>
        <taxon>Spirochaetales</taxon>
        <taxon>Spirochaetaceae</taxon>
        <taxon>Marispirochaeta</taxon>
    </lineage>
</organism>
<dbReference type="Gene3D" id="3.40.50.2300">
    <property type="match status" value="1"/>
</dbReference>
<evidence type="ECO:0000256" key="2">
    <source>
        <dbReference type="PROSITE-ProRule" id="PRU00169"/>
    </source>
</evidence>
<dbReference type="SMART" id="SM00448">
    <property type="entry name" value="REC"/>
    <property type="match status" value="1"/>
</dbReference>
<accession>A0A1Y1RZY0</accession>
<dbReference type="GO" id="GO:0000160">
    <property type="term" value="P:phosphorelay signal transduction system"/>
    <property type="evidence" value="ECO:0007669"/>
    <property type="project" value="InterPro"/>
</dbReference>
<sequence>MECSRILIVDDSATSRMIIRRCFQIAGYGEIQYLEAEDGLAALSLLQKERVDLIVSDIKMPKMDGTTLVRKLRLNRDIGDIPVVIISSVGNEALEDQLRESAVKAIIKKPVSPAKILSFMEE</sequence>
<keyword evidence="5" id="KW-1185">Reference proteome</keyword>
<keyword evidence="1 2" id="KW-0597">Phosphoprotein</keyword>
<feature type="domain" description="Response regulatory" evidence="3">
    <location>
        <begin position="5"/>
        <end position="122"/>
    </location>
</feature>
<dbReference type="InterPro" id="IPR011006">
    <property type="entry name" value="CheY-like_superfamily"/>
</dbReference>
<evidence type="ECO:0000256" key="1">
    <source>
        <dbReference type="ARBA" id="ARBA00022553"/>
    </source>
</evidence>
<dbReference type="AlphaFoldDB" id="A0A1Y1RZY0"/>
<dbReference type="Proteomes" id="UP000192343">
    <property type="component" value="Unassembled WGS sequence"/>
</dbReference>
<dbReference type="InterPro" id="IPR050595">
    <property type="entry name" value="Bact_response_regulator"/>
</dbReference>
<dbReference type="PANTHER" id="PTHR44591">
    <property type="entry name" value="STRESS RESPONSE REGULATOR PROTEIN 1"/>
    <property type="match status" value="1"/>
</dbReference>
<dbReference type="Pfam" id="PF00072">
    <property type="entry name" value="Response_reg"/>
    <property type="match status" value="1"/>
</dbReference>